<protein>
    <submittedName>
        <fullName evidence="1">Uncharacterized protein</fullName>
    </submittedName>
</protein>
<accession>A0ABR0Q8R0</accession>
<dbReference type="PANTHER" id="PTHR33710">
    <property type="entry name" value="BNAC02G09200D PROTEIN"/>
    <property type="match status" value="1"/>
</dbReference>
<dbReference type="Gene3D" id="3.60.10.10">
    <property type="entry name" value="Endonuclease/exonuclease/phosphatase"/>
    <property type="match status" value="1"/>
</dbReference>
<organism evidence="1 2">
    <name type="scientific">Gossypium arboreum</name>
    <name type="common">Tree cotton</name>
    <name type="synonym">Gossypium nanking</name>
    <dbReference type="NCBI Taxonomy" id="29729"/>
    <lineage>
        <taxon>Eukaryota</taxon>
        <taxon>Viridiplantae</taxon>
        <taxon>Streptophyta</taxon>
        <taxon>Embryophyta</taxon>
        <taxon>Tracheophyta</taxon>
        <taxon>Spermatophyta</taxon>
        <taxon>Magnoliopsida</taxon>
        <taxon>eudicotyledons</taxon>
        <taxon>Gunneridae</taxon>
        <taxon>Pentapetalae</taxon>
        <taxon>rosids</taxon>
        <taxon>malvids</taxon>
        <taxon>Malvales</taxon>
        <taxon>Malvaceae</taxon>
        <taxon>Malvoideae</taxon>
        <taxon>Gossypium</taxon>
    </lineage>
</organism>
<dbReference type="EMBL" id="JARKNE010000004">
    <property type="protein sequence ID" value="KAK5835665.1"/>
    <property type="molecule type" value="Genomic_DNA"/>
</dbReference>
<comment type="caution">
    <text evidence="1">The sequence shown here is derived from an EMBL/GenBank/DDBJ whole genome shotgun (WGS) entry which is preliminary data.</text>
</comment>
<dbReference type="Proteomes" id="UP001358586">
    <property type="component" value="Chromosome 4"/>
</dbReference>
<sequence>MEDFRDDLEDLALVDLKVDRGWFTWVNNCKGNKLVKERIDRFLMSTNAINKFPFIATNIIRQANSDHEEVMLDTLGQKPKVDIKDPRLFFKFDVCWAKDSKAKNIIKRAWSEKDTNIIDKWRMFGRR</sequence>
<name>A0ABR0Q8R0_GOSAR</name>
<evidence type="ECO:0000313" key="1">
    <source>
        <dbReference type="EMBL" id="KAK5835665.1"/>
    </source>
</evidence>
<keyword evidence="2" id="KW-1185">Reference proteome</keyword>
<evidence type="ECO:0000313" key="2">
    <source>
        <dbReference type="Proteomes" id="UP001358586"/>
    </source>
</evidence>
<proteinExistence type="predicted"/>
<dbReference type="PANTHER" id="PTHR33710:SF64">
    <property type="entry name" value="ENDONUCLEASE_EXONUCLEASE_PHOSPHATASE DOMAIN-CONTAINING PROTEIN"/>
    <property type="match status" value="1"/>
</dbReference>
<dbReference type="InterPro" id="IPR036691">
    <property type="entry name" value="Endo/exonu/phosph_ase_sf"/>
</dbReference>
<dbReference type="SUPFAM" id="SSF56219">
    <property type="entry name" value="DNase I-like"/>
    <property type="match status" value="1"/>
</dbReference>
<reference evidence="1 2" key="1">
    <citation type="submission" date="2023-03" db="EMBL/GenBank/DDBJ databases">
        <title>WGS of Gossypium arboreum.</title>
        <authorList>
            <person name="Yu D."/>
        </authorList>
    </citation>
    <scope>NUCLEOTIDE SEQUENCE [LARGE SCALE GENOMIC DNA]</scope>
    <source>
        <tissue evidence="1">Leaf</tissue>
    </source>
</reference>
<gene>
    <name evidence="1" type="ORF">PVK06_011359</name>
</gene>